<dbReference type="RefSeq" id="WP_207573815.1">
    <property type="nucleotide sequence ID" value="NZ_JAFNME010000001.1"/>
</dbReference>
<evidence type="ECO:0000313" key="2">
    <source>
        <dbReference type="EMBL" id="MBO1248247.1"/>
    </source>
</evidence>
<dbReference type="PANTHER" id="PTHR38104:SF1">
    <property type="entry name" value="ANTI-SIGMA-E FACTOR RSEA"/>
    <property type="match status" value="1"/>
</dbReference>
<reference evidence="2" key="1">
    <citation type="submission" date="2021-03" db="EMBL/GenBank/DDBJ databases">
        <title>Comamonas denitrificans.</title>
        <authorList>
            <person name="Finster K."/>
        </authorList>
    </citation>
    <scope>NUCLEOTIDE SEQUENCE</scope>
    <source>
        <strain evidence="2">MM2021_4</strain>
    </source>
</reference>
<protein>
    <submittedName>
        <fullName evidence="2">Sigma-E factor negative regulatory protein</fullName>
    </submittedName>
</protein>
<keyword evidence="3" id="KW-1185">Reference proteome</keyword>
<dbReference type="Gene3D" id="1.10.10.880">
    <property type="entry name" value="Anti sigma-E protein RseA, N-terminal domain"/>
    <property type="match status" value="1"/>
</dbReference>
<evidence type="ECO:0000313" key="3">
    <source>
        <dbReference type="Proteomes" id="UP000664731"/>
    </source>
</evidence>
<dbReference type="InterPro" id="IPR005572">
    <property type="entry name" value="Anti-sigma_E_RseA_N"/>
</dbReference>
<accession>A0A939GST9</accession>
<sequence>MKDDVVNTQELLSALVDGELTGPELEQALALAEDAQGQANWQLYHLVGDVLRSPDLAHHSQHDLLSGLRAQLAQEPPLQALSEPVAETAAETAAESVSAPRVAVASGVLEQVQAPALASAQQRDPAANASVFRWKLAAGFASIAAVAAVGWQVLMVQAPTAIAPQLAQTAAPNVVAVAAQDGKTVMLRDPNLDALLTLHEQYGTRPSLQVPAEFLRNAGLAHTSAQRTAP</sequence>
<dbReference type="InterPro" id="IPR052383">
    <property type="entry name" value="Anti-sigma-E_RseA-like"/>
</dbReference>
<dbReference type="EMBL" id="JAFNME010000001">
    <property type="protein sequence ID" value="MBO1248247.1"/>
    <property type="molecule type" value="Genomic_DNA"/>
</dbReference>
<name>A0A939GST9_9BURK</name>
<dbReference type="GO" id="GO:0016989">
    <property type="term" value="F:sigma factor antagonist activity"/>
    <property type="evidence" value="ECO:0007669"/>
    <property type="project" value="InterPro"/>
</dbReference>
<evidence type="ECO:0000259" key="1">
    <source>
        <dbReference type="Pfam" id="PF03872"/>
    </source>
</evidence>
<comment type="caution">
    <text evidence="2">The sequence shown here is derived from an EMBL/GenBank/DDBJ whole genome shotgun (WGS) entry which is preliminary data.</text>
</comment>
<proteinExistence type="predicted"/>
<dbReference type="Proteomes" id="UP000664731">
    <property type="component" value="Unassembled WGS sequence"/>
</dbReference>
<dbReference type="CDD" id="cd16328">
    <property type="entry name" value="RseA_N"/>
    <property type="match status" value="1"/>
</dbReference>
<dbReference type="AlphaFoldDB" id="A0A939GST9"/>
<dbReference type="Pfam" id="PF03872">
    <property type="entry name" value="RseA_N"/>
    <property type="match status" value="1"/>
</dbReference>
<organism evidence="2 3">
    <name type="scientific">Comamonas denitrificans</name>
    <dbReference type="NCBI Taxonomy" id="117506"/>
    <lineage>
        <taxon>Bacteria</taxon>
        <taxon>Pseudomonadati</taxon>
        <taxon>Pseudomonadota</taxon>
        <taxon>Betaproteobacteria</taxon>
        <taxon>Burkholderiales</taxon>
        <taxon>Comamonadaceae</taxon>
        <taxon>Comamonas</taxon>
    </lineage>
</organism>
<dbReference type="InterPro" id="IPR036147">
    <property type="entry name" value="Anti-sigma_E_RseA_N_sf"/>
</dbReference>
<gene>
    <name evidence="2" type="ORF">J1777_00090</name>
</gene>
<dbReference type="PANTHER" id="PTHR38104">
    <property type="match status" value="1"/>
</dbReference>
<dbReference type="SUPFAM" id="SSF89069">
    <property type="entry name" value="N-terminal, cytoplasmic domain of anti-sigmaE factor RseA"/>
    <property type="match status" value="1"/>
</dbReference>
<feature type="domain" description="Anti sigma-E protein RseA N-terminal" evidence="1">
    <location>
        <begin position="9"/>
        <end position="84"/>
    </location>
</feature>